<dbReference type="Gene3D" id="3.20.20.70">
    <property type="entry name" value="Aldolase class I"/>
    <property type="match status" value="1"/>
</dbReference>
<evidence type="ECO:0000313" key="2">
    <source>
        <dbReference type="EMBL" id="RLE49985.1"/>
    </source>
</evidence>
<reference evidence="4 5" key="1">
    <citation type="submission" date="2018-06" db="EMBL/GenBank/DDBJ databases">
        <title>Extensive metabolic versatility and redundancy in microbially diverse, dynamic hydrothermal sediments.</title>
        <authorList>
            <person name="Dombrowski N."/>
            <person name="Teske A."/>
            <person name="Baker B.J."/>
        </authorList>
    </citation>
    <scope>NUCLEOTIDE SEQUENCE [LARGE SCALE GENOMIC DNA]</scope>
    <source>
        <strain evidence="3">B34_G17</strain>
        <strain evidence="2">B66_G16</strain>
    </source>
</reference>
<dbReference type="InterPro" id="IPR001585">
    <property type="entry name" value="TAL/FSA"/>
</dbReference>
<evidence type="ECO:0008006" key="6">
    <source>
        <dbReference type="Google" id="ProtNLM"/>
    </source>
</evidence>
<dbReference type="PANTHER" id="PTHR10683:SF40">
    <property type="entry name" value="FRUCTOSE-6-PHOSPHATE ALDOLASE 1-RELATED"/>
    <property type="match status" value="1"/>
</dbReference>
<dbReference type="Pfam" id="PF00923">
    <property type="entry name" value="TAL_FSA"/>
    <property type="match status" value="1"/>
</dbReference>
<dbReference type="SUPFAM" id="SSF51569">
    <property type="entry name" value="Aldolase"/>
    <property type="match status" value="1"/>
</dbReference>
<evidence type="ECO:0000313" key="3">
    <source>
        <dbReference type="EMBL" id="RLE53115.1"/>
    </source>
</evidence>
<protein>
    <recommendedName>
        <fullName evidence="6">Fructose-6-phosphate aldolase</fullName>
    </recommendedName>
</protein>
<dbReference type="EMBL" id="QMQV01000016">
    <property type="protein sequence ID" value="RLE49985.1"/>
    <property type="molecule type" value="Genomic_DNA"/>
</dbReference>
<gene>
    <name evidence="2" type="ORF">DRJ31_02945</name>
    <name evidence="3" type="ORF">DRJ33_01945</name>
</gene>
<dbReference type="PANTHER" id="PTHR10683">
    <property type="entry name" value="TRANSALDOLASE"/>
    <property type="match status" value="1"/>
</dbReference>
<evidence type="ECO:0000313" key="4">
    <source>
        <dbReference type="Proteomes" id="UP000272051"/>
    </source>
</evidence>
<dbReference type="InterPro" id="IPR013785">
    <property type="entry name" value="Aldolase_TIM"/>
</dbReference>
<comment type="caution">
    <text evidence="3">The sequence shown here is derived from an EMBL/GenBank/DDBJ whole genome shotgun (WGS) entry which is preliminary data.</text>
</comment>
<dbReference type="Proteomes" id="UP000272051">
    <property type="component" value="Unassembled WGS sequence"/>
</dbReference>
<sequence>MKLFIDSADVKEVSEAIKFNINRVTTNPFFLVNLGTDHISVAKELSNIPEVVEVHVQVPGSSASDFVREAGKLAAISSKIVAKIPASHEGLKAIAEIKKTGFIKTTATAVVTPLQAILAAQAGADYVAVLVGRAYKMGIKGIAVLKAVTKTLRKMGSETKVIAASLHSEEHVISSLAAGADYATISYPLLNKVLSHKAILKTLSEMDEAWRQQAAKAGVKA</sequence>
<name>A0A497F0W3_9CREN</name>
<proteinExistence type="predicted"/>
<dbReference type="Proteomes" id="UP000278475">
    <property type="component" value="Unassembled WGS sequence"/>
</dbReference>
<dbReference type="EMBL" id="QMQX01000021">
    <property type="protein sequence ID" value="RLE53115.1"/>
    <property type="molecule type" value="Genomic_DNA"/>
</dbReference>
<evidence type="ECO:0000313" key="5">
    <source>
        <dbReference type="Proteomes" id="UP000278475"/>
    </source>
</evidence>
<organism evidence="3 4">
    <name type="scientific">Thermoproteota archaeon</name>
    <dbReference type="NCBI Taxonomy" id="2056631"/>
    <lineage>
        <taxon>Archaea</taxon>
        <taxon>Thermoproteota</taxon>
    </lineage>
</organism>
<dbReference type="AlphaFoldDB" id="A0A497F0W3"/>
<accession>A0A497F0W3</accession>
<evidence type="ECO:0000256" key="1">
    <source>
        <dbReference type="ARBA" id="ARBA00023270"/>
    </source>
</evidence>
<keyword evidence="1" id="KW-0704">Schiff base</keyword>
<dbReference type="GO" id="GO:0005975">
    <property type="term" value="P:carbohydrate metabolic process"/>
    <property type="evidence" value="ECO:0007669"/>
    <property type="project" value="InterPro"/>
</dbReference>